<evidence type="ECO:0000313" key="5">
    <source>
        <dbReference type="Proteomes" id="UP000236161"/>
    </source>
</evidence>
<dbReference type="Gene3D" id="3.10.20.90">
    <property type="entry name" value="Phosphatidylinositol 3-kinase Catalytic Subunit, Chain A, domain 1"/>
    <property type="match status" value="1"/>
</dbReference>
<keyword evidence="1" id="KW-0547">Nucleotide-binding</keyword>
<evidence type="ECO:0000313" key="4">
    <source>
        <dbReference type="EMBL" id="PKA58775.1"/>
    </source>
</evidence>
<dbReference type="InterPro" id="IPR000719">
    <property type="entry name" value="Prot_kinase_dom"/>
</dbReference>
<dbReference type="PROSITE" id="PS00107">
    <property type="entry name" value="PROTEIN_KINASE_ATP"/>
    <property type="match status" value="1"/>
</dbReference>
<dbReference type="Proteomes" id="UP000236161">
    <property type="component" value="Unassembled WGS sequence"/>
</dbReference>
<sequence length="1104" mass="121803">MDGGISDSSGYKFPQYYVPSASGRTPSENNLRNISIRTGEEFSMEFVQDRATPGGIPVRRGLDHGYVKRMGFNVQPNLPRGYEDQIGTFGLRRVESDFSCDVSSACFPRENAVGVNIWDVVDGKVVTEQRFYDNPLDDCHDCSFLEPLPAYPSSSHVPRSSESPHAGKVKFLCSFGGKILPRPGDGKLRYVGGETRMICVKSDLSWKELLLRSASICSPPHIIKYQLPGEDLDALISVSSNEDFQNMMDEYYGLEKADGSQRLRLFLIPLNETENCSVDTRGLQNSSEYQYFFAVNNMVDPSPKKSSSGNSLSSQVGCLLDRLPSFQKDPPLLPVDTVDGTGIYHQHPNSQLPVSFQVAPSPPTYSPPFSPKLVLPCDSRISRKHSLDGHFTEDQTSDNCYDIDRGCLMAMRFHPNMHGEADTTIKQSGSQFQSQKCDREFPPPSYNYSDSELAGHFFCEKHFLTENDAHSVKFSKQQEDSVSWITGSSDSAGPIHGMPHAFSDSLLRDQGEISISGNWGSNGSRVNCKTTAGPQSSCQSNMLDGAPGYQITVNHTDVPFKLQRTAFTGSHIRPEFSPSNNHPESYERNQATQDDVHNIGSEYQIKETNNRNYGDQDYQQKHGFGSYVSDWMHDKGNLVSQEMNLRPDNSAVASHDASELQDSVHYLSNIHGTGIPSPDFDIVEGSLPTSLLFSPSIHVDKINDCFLANQFNETKTKVHQDLHFHDDSHQMMLPPSSGPMDSAQVKMPKSSAEMKDENVESFGNKTSSTDASLKFPTTVISQCSNNKIGQDAAAMINKDPCTSQNSQKNYVSQKLVSLIDEDLVSYCDLDARNRSHGNCGDEMATVEHAEPLPNKRGNDTMLREALVTVEDVTDGVPPGVPVAPTQIPHVLEDDNEEAGGNITSSQMAAENQSHTESECEYVKDDERDMDGSISDAAIAEIEAGIYGLQPILVDCDTIYAKKNYSIVNIIKNADLEELRELGSGTFGTVYHGKWRGTDVAIKRIKKSCFAGRSSEQDRLTKDFWREAQILSKLHHPNVVAFYGVVPDGAGGTLTTVTEFMVGDFGLSRIKRNTLVSGGVRGTLPWMAPELLNGSSNRVSEKLPA</sequence>
<keyword evidence="4" id="KW-0418">Kinase</keyword>
<keyword evidence="4" id="KW-0808">Transferase</keyword>
<proteinExistence type="predicted"/>
<dbReference type="Pfam" id="PF00564">
    <property type="entry name" value="PB1"/>
    <property type="match status" value="1"/>
</dbReference>
<dbReference type="InterPro" id="IPR000270">
    <property type="entry name" value="PB1_dom"/>
</dbReference>
<dbReference type="OrthoDB" id="4062651at2759"/>
<evidence type="ECO:0000259" key="3">
    <source>
        <dbReference type="PROSITE" id="PS50011"/>
    </source>
</evidence>
<dbReference type="InterPro" id="IPR001245">
    <property type="entry name" value="Ser-Thr/Tyr_kinase_cat_dom"/>
</dbReference>
<dbReference type="Pfam" id="PF07714">
    <property type="entry name" value="PK_Tyr_Ser-Thr"/>
    <property type="match status" value="1"/>
</dbReference>
<dbReference type="SMART" id="SM00666">
    <property type="entry name" value="PB1"/>
    <property type="match status" value="1"/>
</dbReference>
<feature type="domain" description="Protein kinase" evidence="3">
    <location>
        <begin position="975"/>
        <end position="1104"/>
    </location>
</feature>
<dbReference type="SUPFAM" id="SSF56112">
    <property type="entry name" value="Protein kinase-like (PK-like)"/>
    <property type="match status" value="1"/>
</dbReference>
<dbReference type="Gene3D" id="1.10.510.10">
    <property type="entry name" value="Transferase(Phosphotransferase) domain 1"/>
    <property type="match status" value="1"/>
</dbReference>
<dbReference type="STRING" id="1088818.A0A2I0AT99"/>
<dbReference type="Gene3D" id="3.30.200.20">
    <property type="entry name" value="Phosphorylase Kinase, domain 1"/>
    <property type="match status" value="1"/>
</dbReference>
<dbReference type="GO" id="GO:0004672">
    <property type="term" value="F:protein kinase activity"/>
    <property type="evidence" value="ECO:0007669"/>
    <property type="project" value="InterPro"/>
</dbReference>
<protein>
    <submittedName>
        <fullName evidence="4">Serine/threonine-protein kinase EDR1</fullName>
    </submittedName>
</protein>
<dbReference type="AlphaFoldDB" id="A0A2I0AT99"/>
<evidence type="ECO:0000256" key="2">
    <source>
        <dbReference type="SAM" id="MobiDB-lite"/>
    </source>
</evidence>
<organism evidence="4 5">
    <name type="scientific">Apostasia shenzhenica</name>
    <dbReference type="NCBI Taxonomy" id="1088818"/>
    <lineage>
        <taxon>Eukaryota</taxon>
        <taxon>Viridiplantae</taxon>
        <taxon>Streptophyta</taxon>
        <taxon>Embryophyta</taxon>
        <taxon>Tracheophyta</taxon>
        <taxon>Spermatophyta</taxon>
        <taxon>Magnoliopsida</taxon>
        <taxon>Liliopsida</taxon>
        <taxon>Asparagales</taxon>
        <taxon>Orchidaceae</taxon>
        <taxon>Apostasioideae</taxon>
        <taxon>Apostasia</taxon>
    </lineage>
</organism>
<dbReference type="InterPro" id="IPR011009">
    <property type="entry name" value="Kinase-like_dom_sf"/>
</dbReference>
<dbReference type="FunFam" id="3.30.200.20:FF:000081">
    <property type="entry name" value="Octicosapeptide/phox/Bem1p domain kinase superfamily protein"/>
    <property type="match status" value="1"/>
</dbReference>
<feature type="compositionally biased region" description="Polar residues" evidence="2">
    <location>
        <begin position="577"/>
        <end position="590"/>
    </location>
</feature>
<dbReference type="PROSITE" id="PS50011">
    <property type="entry name" value="PROTEIN_KINASE_DOM"/>
    <property type="match status" value="1"/>
</dbReference>
<dbReference type="CDD" id="cd06410">
    <property type="entry name" value="PB1_UP2"/>
    <property type="match status" value="1"/>
</dbReference>
<reference evidence="4 5" key="1">
    <citation type="journal article" date="2017" name="Nature">
        <title>The Apostasia genome and the evolution of orchids.</title>
        <authorList>
            <person name="Zhang G.Q."/>
            <person name="Liu K.W."/>
            <person name="Li Z."/>
            <person name="Lohaus R."/>
            <person name="Hsiao Y.Y."/>
            <person name="Niu S.C."/>
            <person name="Wang J.Y."/>
            <person name="Lin Y.C."/>
            <person name="Xu Q."/>
            <person name="Chen L.J."/>
            <person name="Yoshida K."/>
            <person name="Fujiwara S."/>
            <person name="Wang Z.W."/>
            <person name="Zhang Y.Q."/>
            <person name="Mitsuda N."/>
            <person name="Wang M."/>
            <person name="Liu G.H."/>
            <person name="Pecoraro L."/>
            <person name="Huang H.X."/>
            <person name="Xiao X.J."/>
            <person name="Lin M."/>
            <person name="Wu X.Y."/>
            <person name="Wu W.L."/>
            <person name="Chen Y.Y."/>
            <person name="Chang S.B."/>
            <person name="Sakamoto S."/>
            <person name="Ohme-Takagi M."/>
            <person name="Yagi M."/>
            <person name="Zeng S.J."/>
            <person name="Shen C.Y."/>
            <person name="Yeh C.M."/>
            <person name="Luo Y.B."/>
            <person name="Tsai W.C."/>
            <person name="Van de Peer Y."/>
            <person name="Liu Z.J."/>
        </authorList>
    </citation>
    <scope>NUCLEOTIDE SEQUENCE [LARGE SCALE GENOMIC DNA]</scope>
    <source>
        <strain evidence="5">cv. Shenzhen</strain>
        <tissue evidence="4">Stem</tissue>
    </source>
</reference>
<dbReference type="GO" id="GO:0005524">
    <property type="term" value="F:ATP binding"/>
    <property type="evidence" value="ECO:0007669"/>
    <property type="project" value="UniProtKB-UniRule"/>
</dbReference>
<keyword evidence="5" id="KW-1185">Reference proteome</keyword>
<accession>A0A2I0AT99</accession>
<dbReference type="PANTHER" id="PTHR31066">
    <property type="entry name" value="OS05G0427100 PROTEIN-RELATED"/>
    <property type="match status" value="1"/>
</dbReference>
<dbReference type="InterPro" id="IPR017441">
    <property type="entry name" value="Protein_kinase_ATP_BS"/>
</dbReference>
<keyword evidence="1" id="KW-0067">ATP-binding</keyword>
<name>A0A2I0AT99_9ASPA</name>
<dbReference type="EMBL" id="KZ451950">
    <property type="protein sequence ID" value="PKA58775.1"/>
    <property type="molecule type" value="Genomic_DNA"/>
</dbReference>
<dbReference type="InterPro" id="IPR053198">
    <property type="entry name" value="Gynoecium_Dev_Regulator"/>
</dbReference>
<dbReference type="FunFam" id="3.10.20.90:FF:000058">
    <property type="entry name" value="Octicosapeptide/phox/Bem1p domain kinase superfamily protein"/>
    <property type="match status" value="1"/>
</dbReference>
<dbReference type="SUPFAM" id="SSF54277">
    <property type="entry name" value="CAD &amp; PB1 domains"/>
    <property type="match status" value="1"/>
</dbReference>
<gene>
    <name evidence="4" type="primary">EDR1</name>
    <name evidence="4" type="ORF">AXF42_Ash000868</name>
</gene>
<feature type="binding site" evidence="1">
    <location>
        <position position="1006"/>
    </location>
    <ligand>
        <name>ATP</name>
        <dbReference type="ChEBI" id="CHEBI:30616"/>
    </ligand>
</feature>
<evidence type="ECO:0000256" key="1">
    <source>
        <dbReference type="PROSITE-ProRule" id="PRU10141"/>
    </source>
</evidence>
<dbReference type="PANTHER" id="PTHR31066:SF90">
    <property type="entry name" value="PB1 DOMAIN-CONTAINING PROTEIN"/>
    <property type="match status" value="1"/>
</dbReference>
<feature type="region of interest" description="Disordered" evidence="2">
    <location>
        <begin position="571"/>
        <end position="590"/>
    </location>
</feature>